<gene>
    <name evidence="2" type="ORF">H0235_012618</name>
</gene>
<accession>A0A834KVG0</accession>
<dbReference type="PANTHER" id="PTHR21364:SF2">
    <property type="entry name" value="GENERAL ODORANT-BINDING PROTEIN 19A"/>
    <property type="match status" value="1"/>
</dbReference>
<evidence type="ECO:0000256" key="1">
    <source>
        <dbReference type="SAM" id="MobiDB-lite"/>
    </source>
</evidence>
<reference evidence="2" key="1">
    <citation type="journal article" date="2020" name="G3 (Bethesda)">
        <title>High-Quality Assemblies for Three Invasive Social Wasps from the &lt;i&gt;Vespula&lt;/i&gt; Genus.</title>
        <authorList>
            <person name="Harrop T.W.R."/>
            <person name="Guhlin J."/>
            <person name="McLaughlin G.M."/>
            <person name="Permina E."/>
            <person name="Stockwell P."/>
            <person name="Gilligan J."/>
            <person name="Le Lec M.F."/>
            <person name="Gruber M.A.M."/>
            <person name="Quinn O."/>
            <person name="Lovegrove M."/>
            <person name="Duncan E.J."/>
            <person name="Remnant E.J."/>
            <person name="Van Eeckhoven J."/>
            <person name="Graham B."/>
            <person name="Knapp R.A."/>
            <person name="Langford K.W."/>
            <person name="Kronenberg Z."/>
            <person name="Press M.O."/>
            <person name="Eacker S.M."/>
            <person name="Wilson-Rankin E.E."/>
            <person name="Purcell J."/>
            <person name="Lester P.J."/>
            <person name="Dearden P.K."/>
        </authorList>
    </citation>
    <scope>NUCLEOTIDE SEQUENCE</scope>
    <source>
        <strain evidence="2">Volc-1</strain>
    </source>
</reference>
<dbReference type="InterPro" id="IPR036728">
    <property type="entry name" value="PBP_GOBP_sf"/>
</dbReference>
<feature type="compositionally biased region" description="Basic and acidic residues" evidence="1">
    <location>
        <begin position="1"/>
        <end position="22"/>
    </location>
</feature>
<keyword evidence="3" id="KW-1185">Reference proteome</keyword>
<sequence>MARLWVGKDEDADKEGGQESRGIEGSNVKGKERVNVSEFRQIRASPKLSNPLKNTRISSNDEFFKSRRDSLKLSPEAFNFHQETFLSRKHNHYAMTIEQMRKTATGIRNTCITKTGVKAVYVVKTVDDSYLLNVELVEGMKTGQYPEDHDLQCYAQCVMKTIRTSSILDDPLVRINEDNFLYCFKFKNQKVDVDMVTKQIEMMMPIEWQEDMKAAARKCGALELLDNASQKGEFPPDPKLQCYFKCVLVLSKAMKNDQLRPEVMKTQAELMLTDDLSERIKVTIDKCFPSITSSDSCEAAWQFAKCYYETDSSIVTSAKSEHGFNKYLQAQSPDVMEKCLKESKLEAEKDKLLTDETSVDPEKLACFIACTLKENGSLVNGEIKFDVLSELLKKLLPNKEDRTPERLEIMQNCLPEGTGSNDCEKIGNIIKCVQIKLKEKGF</sequence>
<evidence type="ECO:0000313" key="3">
    <source>
        <dbReference type="Proteomes" id="UP000600918"/>
    </source>
</evidence>
<dbReference type="SMART" id="SM00708">
    <property type="entry name" value="PhBP"/>
    <property type="match status" value="2"/>
</dbReference>
<feature type="region of interest" description="Disordered" evidence="1">
    <location>
        <begin position="1"/>
        <end position="30"/>
    </location>
</feature>
<dbReference type="Pfam" id="PF01395">
    <property type="entry name" value="PBP_GOBP"/>
    <property type="match status" value="3"/>
</dbReference>
<dbReference type="SUPFAM" id="SSF47565">
    <property type="entry name" value="Insect pheromone/odorant-binding proteins"/>
    <property type="match status" value="3"/>
</dbReference>
<dbReference type="PANTHER" id="PTHR21364">
    <property type="entry name" value="GENERAL ODORANT-BINDING PROTEIN 19A"/>
    <property type="match status" value="1"/>
</dbReference>
<organism evidence="2 3">
    <name type="scientific">Vespula pensylvanica</name>
    <name type="common">Western yellow jacket</name>
    <name type="synonym">Wasp</name>
    <dbReference type="NCBI Taxonomy" id="30213"/>
    <lineage>
        <taxon>Eukaryota</taxon>
        <taxon>Metazoa</taxon>
        <taxon>Ecdysozoa</taxon>
        <taxon>Arthropoda</taxon>
        <taxon>Hexapoda</taxon>
        <taxon>Insecta</taxon>
        <taxon>Pterygota</taxon>
        <taxon>Neoptera</taxon>
        <taxon>Endopterygota</taxon>
        <taxon>Hymenoptera</taxon>
        <taxon>Apocrita</taxon>
        <taxon>Aculeata</taxon>
        <taxon>Vespoidea</taxon>
        <taxon>Vespidae</taxon>
        <taxon>Vespinae</taxon>
        <taxon>Vespula</taxon>
    </lineage>
</organism>
<dbReference type="Proteomes" id="UP000600918">
    <property type="component" value="Unassembled WGS sequence"/>
</dbReference>
<dbReference type="InterPro" id="IPR006170">
    <property type="entry name" value="PBP/GOBP"/>
</dbReference>
<dbReference type="GO" id="GO:0005549">
    <property type="term" value="F:odorant binding"/>
    <property type="evidence" value="ECO:0007669"/>
    <property type="project" value="InterPro"/>
</dbReference>
<comment type="caution">
    <text evidence="2">The sequence shown here is derived from an EMBL/GenBank/DDBJ whole genome shotgun (WGS) entry which is preliminary data.</text>
</comment>
<evidence type="ECO:0000313" key="2">
    <source>
        <dbReference type="EMBL" id="KAF7412767.1"/>
    </source>
</evidence>
<dbReference type="EMBL" id="JACSDY010000012">
    <property type="protein sequence ID" value="KAF7412767.1"/>
    <property type="molecule type" value="Genomic_DNA"/>
</dbReference>
<proteinExistence type="predicted"/>
<dbReference type="Gene3D" id="1.10.238.20">
    <property type="entry name" value="Pheromone/general odorant binding protein domain"/>
    <property type="match status" value="3"/>
</dbReference>
<name>A0A834KVG0_VESPE</name>
<protein>
    <submittedName>
        <fullName evidence="2">Uncharacterized protein</fullName>
    </submittedName>
</protein>
<dbReference type="CDD" id="cd23992">
    <property type="entry name" value="PBP_GOBP"/>
    <property type="match status" value="3"/>
</dbReference>
<dbReference type="AlphaFoldDB" id="A0A834KVG0"/>